<keyword evidence="3" id="KW-1185">Reference proteome</keyword>
<dbReference type="AlphaFoldDB" id="A0A8J7GQQ8"/>
<dbReference type="EMBL" id="JADOUF010000001">
    <property type="protein sequence ID" value="MBG6136378.1"/>
    <property type="molecule type" value="Genomic_DNA"/>
</dbReference>
<dbReference type="PANTHER" id="PTHR21015">
    <property type="entry name" value="UDP-N-ACETYLGLUCOSAMINE--N-ACETYLMURAMYL-(PENTAPEPTIDE) PYROPHOSPHORYL-UNDECAPRENOL N-ACETYLGLUCOSAMINE TRANSFERASE 1"/>
    <property type="match status" value="1"/>
</dbReference>
<dbReference type="GO" id="GO:0008194">
    <property type="term" value="F:UDP-glycosyltransferase activity"/>
    <property type="evidence" value="ECO:0007669"/>
    <property type="project" value="InterPro"/>
</dbReference>
<protein>
    <submittedName>
        <fullName evidence="2">MGT family glycosyltransferase</fullName>
    </submittedName>
</protein>
<dbReference type="Gene3D" id="3.40.50.2000">
    <property type="entry name" value="Glycogen Phosphorylase B"/>
    <property type="match status" value="2"/>
</dbReference>
<reference evidence="2" key="1">
    <citation type="submission" date="2020-11" db="EMBL/GenBank/DDBJ databases">
        <title>Sequencing the genomes of 1000 actinobacteria strains.</title>
        <authorList>
            <person name="Klenk H.-P."/>
        </authorList>
    </citation>
    <scope>NUCLEOTIDE SEQUENCE</scope>
    <source>
        <strain evidence="2">DSM 45356</strain>
    </source>
</reference>
<dbReference type="Proteomes" id="UP000622552">
    <property type="component" value="Unassembled WGS sequence"/>
</dbReference>
<proteinExistence type="predicted"/>
<organism evidence="2 3">
    <name type="scientific">Longispora fulva</name>
    <dbReference type="NCBI Taxonomy" id="619741"/>
    <lineage>
        <taxon>Bacteria</taxon>
        <taxon>Bacillati</taxon>
        <taxon>Actinomycetota</taxon>
        <taxon>Actinomycetes</taxon>
        <taxon>Micromonosporales</taxon>
        <taxon>Micromonosporaceae</taxon>
        <taxon>Longispora</taxon>
    </lineage>
</organism>
<feature type="chain" id="PRO_5035180664" evidence="1">
    <location>
        <begin position="23"/>
        <end position="383"/>
    </location>
</feature>
<dbReference type="RefSeq" id="WP_197003364.1">
    <property type="nucleotide sequence ID" value="NZ_BONS01000040.1"/>
</dbReference>
<sequence length="383" mass="40729">MSRYLLVVPPLTGHLAPLLAVAATLSDRGHQIGWAGAETWLRSFVEPDQLVYDCAVDTFARTDSRPPTLQGAAALKFLVQDYLVPLAEAMLPGTLAAIGQFRPDVVIADQQAFAGVLAADRLAITCATSASTSAELATPFTPAIHQWVRDQLRALSARSGSRVHDPRFSDRLTLAFTTRALFGHATVDETSVRFVGPAIGGCPPAAWRPPWPDDDPRPTVLVTLGTVNTHAGTRFLTACATALARRDDLRAIIVDPAGDLGPQPDTIAVARHLPQLAALAHVDTVICHAGHNTVCETLWHGLPLVVAPIRDDQPIIAEQVTTAGAGIRLRFGRASSDDITRAVDQVLTEPAYRTAAHRIKDSFHGAGGALAAAGHLEDLAGRE</sequence>
<gene>
    <name evidence="2" type="ORF">IW245_002572</name>
</gene>
<comment type="caution">
    <text evidence="2">The sequence shown here is derived from an EMBL/GenBank/DDBJ whole genome shotgun (WGS) entry which is preliminary data.</text>
</comment>
<dbReference type="PANTHER" id="PTHR21015:SF22">
    <property type="entry name" value="GLYCOSYLTRANSFERASE"/>
    <property type="match status" value="1"/>
</dbReference>
<keyword evidence="1" id="KW-0732">Signal</keyword>
<accession>A0A8J7GQQ8</accession>
<name>A0A8J7GQQ8_9ACTN</name>
<evidence type="ECO:0000313" key="2">
    <source>
        <dbReference type="EMBL" id="MBG6136378.1"/>
    </source>
</evidence>
<evidence type="ECO:0000256" key="1">
    <source>
        <dbReference type="SAM" id="SignalP"/>
    </source>
</evidence>
<dbReference type="CDD" id="cd03784">
    <property type="entry name" value="GT1_Gtf-like"/>
    <property type="match status" value="1"/>
</dbReference>
<dbReference type="Pfam" id="PF00201">
    <property type="entry name" value="UDPGT"/>
    <property type="match status" value="1"/>
</dbReference>
<dbReference type="InterPro" id="IPR002213">
    <property type="entry name" value="UDP_glucos_trans"/>
</dbReference>
<dbReference type="SUPFAM" id="SSF53756">
    <property type="entry name" value="UDP-Glycosyltransferase/glycogen phosphorylase"/>
    <property type="match status" value="1"/>
</dbReference>
<evidence type="ECO:0000313" key="3">
    <source>
        <dbReference type="Proteomes" id="UP000622552"/>
    </source>
</evidence>
<feature type="signal peptide" evidence="1">
    <location>
        <begin position="1"/>
        <end position="22"/>
    </location>
</feature>